<protein>
    <submittedName>
        <fullName evidence="1">Uncharacterized protein</fullName>
    </submittedName>
</protein>
<dbReference type="AlphaFoldDB" id="C0B967"/>
<evidence type="ECO:0000313" key="1">
    <source>
        <dbReference type="EMBL" id="EEG89819.1"/>
    </source>
</evidence>
<dbReference type="EMBL" id="ABVR01000040">
    <property type="protein sequence ID" value="EEG89819.1"/>
    <property type="molecule type" value="Genomic_DNA"/>
</dbReference>
<reference evidence="1 2" key="1">
    <citation type="submission" date="2009-02" db="EMBL/GenBank/DDBJ databases">
        <authorList>
            <person name="Fulton L."/>
            <person name="Clifton S."/>
            <person name="Fulton B."/>
            <person name="Xu J."/>
            <person name="Minx P."/>
            <person name="Pepin K.H."/>
            <person name="Johnson M."/>
            <person name="Bhonagiri V."/>
            <person name="Nash W.E."/>
            <person name="Mardis E.R."/>
            <person name="Wilson R.K."/>
        </authorList>
    </citation>
    <scope>NUCLEOTIDE SEQUENCE [LARGE SCALE GENOMIC DNA]</scope>
    <source>
        <strain evidence="1 2">ATCC 27758</strain>
    </source>
</reference>
<evidence type="ECO:0000313" key="2">
    <source>
        <dbReference type="Proteomes" id="UP000003793"/>
    </source>
</evidence>
<name>C0B967_9FIRM</name>
<gene>
    <name evidence="1" type="ORF">COPCOM_01693</name>
</gene>
<dbReference type="HOGENOM" id="CLU_2045706_0_0_9"/>
<dbReference type="SUPFAM" id="SSF102114">
    <property type="entry name" value="Radical SAM enzymes"/>
    <property type="match status" value="1"/>
</dbReference>
<reference evidence="1 2" key="2">
    <citation type="submission" date="2009-03" db="EMBL/GenBank/DDBJ databases">
        <title>Draft genome sequence of Coprococcus comes (ATCC 27758).</title>
        <authorList>
            <person name="Sudarsanam P."/>
            <person name="Ley R."/>
            <person name="Guruge J."/>
            <person name="Turnbaugh P.J."/>
            <person name="Mahowald M."/>
            <person name="Liep D."/>
            <person name="Gordon J."/>
        </authorList>
    </citation>
    <scope>NUCLEOTIDE SEQUENCE [LARGE SCALE GENOMIC DNA]</scope>
    <source>
        <strain evidence="1 2">ATCC 27758</strain>
    </source>
</reference>
<dbReference type="Proteomes" id="UP000003793">
    <property type="component" value="Unassembled WGS sequence"/>
</dbReference>
<dbReference type="InterPro" id="IPR058240">
    <property type="entry name" value="rSAM_sf"/>
</dbReference>
<proteinExistence type="predicted"/>
<accession>C0B967</accession>
<sequence length="120" mass="13631">MARELEEMIDMARKAAGEMGLYPYYLYRQKNIAGNFENVGYAKVDKAGIYNILIMEEKQSIVAAGAGASTKVVLPYEIPAPGSKNGRMTNLIRIENVRDVGEYISRIDEMIERKGEWLWH</sequence>
<organism evidence="1 2">
    <name type="scientific">Coprococcus comes ATCC 27758</name>
    <dbReference type="NCBI Taxonomy" id="470146"/>
    <lineage>
        <taxon>Bacteria</taxon>
        <taxon>Bacillati</taxon>
        <taxon>Bacillota</taxon>
        <taxon>Clostridia</taxon>
        <taxon>Lachnospirales</taxon>
        <taxon>Lachnospiraceae</taxon>
        <taxon>Coprococcus</taxon>
    </lineage>
</organism>
<comment type="caution">
    <text evidence="1">The sequence shown here is derived from an EMBL/GenBank/DDBJ whole genome shotgun (WGS) entry which is preliminary data.</text>
</comment>